<dbReference type="PANTHER" id="PTHR44591:SF3">
    <property type="entry name" value="RESPONSE REGULATORY DOMAIN-CONTAINING PROTEIN"/>
    <property type="match status" value="1"/>
</dbReference>
<evidence type="ECO:0000256" key="4">
    <source>
        <dbReference type="PROSITE-ProRule" id="PRU00169"/>
    </source>
</evidence>
<dbReference type="InterPro" id="IPR050595">
    <property type="entry name" value="Bact_response_regulator"/>
</dbReference>
<dbReference type="InterPro" id="IPR001789">
    <property type="entry name" value="Sig_transdc_resp-reg_receiver"/>
</dbReference>
<dbReference type="SUPFAM" id="SSF52172">
    <property type="entry name" value="CheY-like"/>
    <property type="match status" value="1"/>
</dbReference>
<dbReference type="SMART" id="SM00448">
    <property type="entry name" value="REC"/>
    <property type="match status" value="1"/>
</dbReference>
<feature type="domain" description="Response regulatory" evidence="5">
    <location>
        <begin position="3"/>
        <end position="119"/>
    </location>
</feature>
<dbReference type="Gene3D" id="3.40.50.2300">
    <property type="match status" value="1"/>
</dbReference>
<comment type="function">
    <text evidence="3">May play the central regulatory role in sporulation. It may be an element of the effector pathway responsible for the activation of sporulation genes in response to nutritional stress. Spo0A may act in concert with spo0H (a sigma factor) to control the expression of some genes that are critical to the sporulation process.</text>
</comment>
<accession>A0AA35G7W1</accession>
<evidence type="ECO:0000313" key="7">
    <source>
        <dbReference type="Proteomes" id="UP001163687"/>
    </source>
</evidence>
<protein>
    <recommendedName>
        <fullName evidence="1">Stage 0 sporulation protein A homolog</fullName>
    </recommendedName>
</protein>
<evidence type="ECO:0000256" key="3">
    <source>
        <dbReference type="ARBA" id="ARBA00024867"/>
    </source>
</evidence>
<dbReference type="KEGG" id="cmic:caldi_14250"/>
<dbReference type="PROSITE" id="PS50110">
    <property type="entry name" value="RESPONSE_REGULATORY"/>
    <property type="match status" value="1"/>
</dbReference>
<keyword evidence="7" id="KW-1185">Reference proteome</keyword>
<evidence type="ECO:0000256" key="1">
    <source>
        <dbReference type="ARBA" id="ARBA00018672"/>
    </source>
</evidence>
<keyword evidence="2 4" id="KW-0597">Phosphoprotein</keyword>
<organism evidence="6 7">
    <name type="scientific">Caldinitratiruptor microaerophilus</name>
    <dbReference type="NCBI Taxonomy" id="671077"/>
    <lineage>
        <taxon>Bacteria</taxon>
        <taxon>Bacillati</taxon>
        <taxon>Bacillota</taxon>
        <taxon>Clostridia</taxon>
        <taxon>Eubacteriales</taxon>
        <taxon>Symbiobacteriaceae</taxon>
        <taxon>Caldinitratiruptor</taxon>
    </lineage>
</organism>
<reference evidence="6" key="1">
    <citation type="submission" date="2022-03" db="EMBL/GenBank/DDBJ databases">
        <title>Complete genome sequence of Caldinitratiruptor microaerophilus.</title>
        <authorList>
            <person name="Mukaiyama R."/>
            <person name="Nishiyama T."/>
            <person name="Ueda K."/>
        </authorList>
    </citation>
    <scope>NUCLEOTIDE SEQUENCE</scope>
    <source>
        <strain evidence="6">JCM 16183</strain>
    </source>
</reference>
<dbReference type="EMBL" id="AP025628">
    <property type="protein sequence ID" value="BDG60335.1"/>
    <property type="molecule type" value="Genomic_DNA"/>
</dbReference>
<evidence type="ECO:0000259" key="5">
    <source>
        <dbReference type="PROSITE" id="PS50110"/>
    </source>
</evidence>
<dbReference type="InterPro" id="IPR011006">
    <property type="entry name" value="CheY-like_superfamily"/>
</dbReference>
<sequence>MKRILVVDDSNMTRKMVISILSREGYQVDSAGNGLEALERLYQTAYDLVITDINMPQMDGLEFLRQVRQESQYGRLPVLVLSSNSSPEEVQRTLRAGASLYLIKPAPPEKLLESVRALLKAG</sequence>
<evidence type="ECO:0000256" key="2">
    <source>
        <dbReference type="ARBA" id="ARBA00022553"/>
    </source>
</evidence>
<dbReference type="RefSeq" id="WP_264844383.1">
    <property type="nucleotide sequence ID" value="NZ_AP025628.1"/>
</dbReference>
<dbReference type="PANTHER" id="PTHR44591">
    <property type="entry name" value="STRESS RESPONSE REGULATOR PROTEIN 1"/>
    <property type="match status" value="1"/>
</dbReference>
<dbReference type="Pfam" id="PF00072">
    <property type="entry name" value="Response_reg"/>
    <property type="match status" value="1"/>
</dbReference>
<feature type="modified residue" description="4-aspartylphosphate" evidence="4">
    <location>
        <position position="52"/>
    </location>
</feature>
<dbReference type="AlphaFoldDB" id="A0AA35G7W1"/>
<name>A0AA35G7W1_9FIRM</name>
<dbReference type="Proteomes" id="UP001163687">
    <property type="component" value="Chromosome"/>
</dbReference>
<evidence type="ECO:0000313" key="6">
    <source>
        <dbReference type="EMBL" id="BDG60335.1"/>
    </source>
</evidence>
<gene>
    <name evidence="6" type="primary">cheY-2_1</name>
    <name evidence="6" type="ORF">caldi_14250</name>
</gene>
<proteinExistence type="predicted"/>
<dbReference type="GO" id="GO:0000160">
    <property type="term" value="P:phosphorelay signal transduction system"/>
    <property type="evidence" value="ECO:0007669"/>
    <property type="project" value="InterPro"/>
</dbReference>